<dbReference type="OrthoDB" id="10505822at2759"/>
<feature type="region of interest" description="Disordered" evidence="1">
    <location>
        <begin position="1"/>
        <end position="52"/>
    </location>
</feature>
<name>A0A8H2ZYI7_9HELO</name>
<evidence type="ECO:0000313" key="3">
    <source>
        <dbReference type="Proteomes" id="UP000624404"/>
    </source>
</evidence>
<gene>
    <name evidence="2" type="ORF">SCLTRI_LOCUS10530</name>
</gene>
<proteinExistence type="predicted"/>
<evidence type="ECO:0000313" key="2">
    <source>
        <dbReference type="EMBL" id="CAD6456840.1"/>
    </source>
</evidence>
<feature type="compositionally biased region" description="Basic and acidic residues" evidence="1">
    <location>
        <begin position="167"/>
        <end position="184"/>
    </location>
</feature>
<protein>
    <submittedName>
        <fullName evidence="2">1ce35ef1-665b-49a6-a65d-21981812e7b0-CDS</fullName>
    </submittedName>
</protein>
<keyword evidence="3" id="KW-1185">Reference proteome</keyword>
<feature type="region of interest" description="Disordered" evidence="1">
    <location>
        <begin position="266"/>
        <end position="285"/>
    </location>
</feature>
<feature type="region of interest" description="Disordered" evidence="1">
    <location>
        <begin position="161"/>
        <end position="184"/>
    </location>
</feature>
<evidence type="ECO:0000256" key="1">
    <source>
        <dbReference type="SAM" id="MobiDB-lite"/>
    </source>
</evidence>
<organism evidence="2 3">
    <name type="scientific">Sclerotinia trifoliorum</name>
    <dbReference type="NCBI Taxonomy" id="28548"/>
    <lineage>
        <taxon>Eukaryota</taxon>
        <taxon>Fungi</taxon>
        <taxon>Dikarya</taxon>
        <taxon>Ascomycota</taxon>
        <taxon>Pezizomycotina</taxon>
        <taxon>Leotiomycetes</taxon>
        <taxon>Helotiales</taxon>
        <taxon>Sclerotiniaceae</taxon>
        <taxon>Sclerotinia</taxon>
    </lineage>
</organism>
<dbReference type="AlphaFoldDB" id="A0A8H2ZYI7"/>
<dbReference type="Proteomes" id="UP000624404">
    <property type="component" value="Unassembled WGS sequence"/>
</dbReference>
<feature type="compositionally biased region" description="Polar residues" evidence="1">
    <location>
        <begin position="16"/>
        <end position="26"/>
    </location>
</feature>
<feature type="compositionally biased region" description="Basic and acidic residues" evidence="1">
    <location>
        <begin position="81"/>
        <end position="108"/>
    </location>
</feature>
<sequence length="316" mass="35616">MSFLEPNPKPNEALAYTSSSRASIASGTDGDKVGGNTAAEKSRSGRSLTKSVKTMELELVQNAKRKRKAIPAVTTSNKRVKTTEAYETKNAEMKSDASEDFAGKQEPQKRKHIQKSSNISVPVPAAPVAPLAPSAITTVRLKLTCMPPNAQPELQLKLRIKNSSSSLKEDKTAGRSGQEGERTRWERKEALRIQEIEKEKRVLEDMKAKYRAEHAERHKMRIQGAQESPERAREVQQARKKAFLARRAEEKRRAQVAVQAEKRAREARELEKRAHKKTHEEEMKDLRAFQERIRRVVAAWKAQETSKEVSNATSAE</sequence>
<reference evidence="2" key="1">
    <citation type="submission" date="2020-10" db="EMBL/GenBank/DDBJ databases">
        <authorList>
            <person name="Kusch S."/>
        </authorList>
    </citation>
    <scope>NUCLEOTIDE SEQUENCE</scope>
    <source>
        <strain evidence="2">SwB9</strain>
    </source>
</reference>
<comment type="caution">
    <text evidence="2">The sequence shown here is derived from an EMBL/GenBank/DDBJ whole genome shotgun (WGS) entry which is preliminary data.</text>
</comment>
<dbReference type="EMBL" id="CAJHIA010000037">
    <property type="protein sequence ID" value="CAD6456840.1"/>
    <property type="molecule type" value="Genomic_DNA"/>
</dbReference>
<feature type="region of interest" description="Disordered" evidence="1">
    <location>
        <begin position="73"/>
        <end position="118"/>
    </location>
</feature>
<accession>A0A8H2ZYI7</accession>